<evidence type="ECO:0000256" key="1">
    <source>
        <dbReference type="SAM" id="MobiDB-lite"/>
    </source>
</evidence>
<dbReference type="AlphaFoldDB" id="M7C1I6"/>
<keyword evidence="3" id="KW-1185">Reference proteome</keyword>
<evidence type="ECO:0000313" key="3">
    <source>
        <dbReference type="Proteomes" id="UP000031443"/>
    </source>
</evidence>
<dbReference type="EMBL" id="KB533133">
    <property type="protein sequence ID" value="EMP34257.1"/>
    <property type="molecule type" value="Genomic_DNA"/>
</dbReference>
<feature type="region of interest" description="Disordered" evidence="1">
    <location>
        <begin position="75"/>
        <end position="126"/>
    </location>
</feature>
<sequence>MGVAEPVLRHLECEDVTVRFLAYGCLCCLAKGLSLRTGPQTVTIQGFGSVVTYVNWLKRYIPSFWRTGKGNGCSETSSGGERGLGGTAGGQCPEEDAARREQRGSGRQQRARDGWNTTSEGAPHGLANSQSYQQEVLRCCGSPRAGAGKEGRLSPAAAAQELGKVISFSGHCNHA</sequence>
<reference evidence="3" key="1">
    <citation type="journal article" date="2013" name="Nat. Genet.">
        <title>The draft genomes of soft-shell turtle and green sea turtle yield insights into the development and evolution of the turtle-specific body plan.</title>
        <authorList>
            <person name="Wang Z."/>
            <person name="Pascual-Anaya J."/>
            <person name="Zadissa A."/>
            <person name="Li W."/>
            <person name="Niimura Y."/>
            <person name="Huang Z."/>
            <person name="Li C."/>
            <person name="White S."/>
            <person name="Xiong Z."/>
            <person name="Fang D."/>
            <person name="Wang B."/>
            <person name="Ming Y."/>
            <person name="Chen Y."/>
            <person name="Zheng Y."/>
            <person name="Kuraku S."/>
            <person name="Pignatelli M."/>
            <person name="Herrero J."/>
            <person name="Beal K."/>
            <person name="Nozawa M."/>
            <person name="Li Q."/>
            <person name="Wang J."/>
            <person name="Zhang H."/>
            <person name="Yu L."/>
            <person name="Shigenobu S."/>
            <person name="Wang J."/>
            <person name="Liu J."/>
            <person name="Flicek P."/>
            <person name="Searle S."/>
            <person name="Wang J."/>
            <person name="Kuratani S."/>
            <person name="Yin Y."/>
            <person name="Aken B."/>
            <person name="Zhang G."/>
            <person name="Irie N."/>
        </authorList>
    </citation>
    <scope>NUCLEOTIDE SEQUENCE [LARGE SCALE GENOMIC DNA]</scope>
</reference>
<accession>M7C1I6</accession>
<protein>
    <submittedName>
        <fullName evidence="2">Uncharacterized protein</fullName>
    </submittedName>
</protein>
<organism evidence="2 3">
    <name type="scientific">Chelonia mydas</name>
    <name type="common">Green sea-turtle</name>
    <name type="synonym">Chelonia agassizi</name>
    <dbReference type="NCBI Taxonomy" id="8469"/>
    <lineage>
        <taxon>Eukaryota</taxon>
        <taxon>Metazoa</taxon>
        <taxon>Chordata</taxon>
        <taxon>Craniata</taxon>
        <taxon>Vertebrata</taxon>
        <taxon>Euteleostomi</taxon>
        <taxon>Archelosauria</taxon>
        <taxon>Testudinata</taxon>
        <taxon>Testudines</taxon>
        <taxon>Cryptodira</taxon>
        <taxon>Durocryptodira</taxon>
        <taxon>Americhelydia</taxon>
        <taxon>Chelonioidea</taxon>
        <taxon>Cheloniidae</taxon>
        <taxon>Chelonia</taxon>
    </lineage>
</organism>
<feature type="compositionally biased region" description="Gly residues" evidence="1">
    <location>
        <begin position="80"/>
        <end position="89"/>
    </location>
</feature>
<proteinExistence type="predicted"/>
<name>M7C1I6_CHEMY</name>
<gene>
    <name evidence="2" type="ORF">UY3_08584</name>
</gene>
<evidence type="ECO:0000313" key="2">
    <source>
        <dbReference type="EMBL" id="EMP34257.1"/>
    </source>
</evidence>
<dbReference type="Proteomes" id="UP000031443">
    <property type="component" value="Unassembled WGS sequence"/>
</dbReference>